<protein>
    <recommendedName>
        <fullName evidence="2">Secretion system C-terminal sorting domain-containing protein</fullName>
    </recommendedName>
</protein>
<feature type="signal peptide" evidence="1">
    <location>
        <begin position="1"/>
        <end position="18"/>
    </location>
</feature>
<keyword evidence="1" id="KW-0732">Signal</keyword>
<evidence type="ECO:0000259" key="2">
    <source>
        <dbReference type="Pfam" id="PF18962"/>
    </source>
</evidence>
<gene>
    <name evidence="3" type="ORF">GCM10011495_12130</name>
</gene>
<dbReference type="RefSeq" id="WP_188561158.1">
    <property type="nucleotide sequence ID" value="NZ_BMGY01000008.1"/>
</dbReference>
<feature type="chain" id="PRO_5047049465" description="Secretion system C-terminal sorting domain-containing protein" evidence="1">
    <location>
        <begin position="19"/>
        <end position="180"/>
    </location>
</feature>
<evidence type="ECO:0000313" key="3">
    <source>
        <dbReference type="EMBL" id="GGH83029.1"/>
    </source>
</evidence>
<keyword evidence="4" id="KW-1185">Reference proteome</keyword>
<dbReference type="InterPro" id="IPR026444">
    <property type="entry name" value="Secre_tail"/>
</dbReference>
<dbReference type="Gene3D" id="2.60.40.10">
    <property type="entry name" value="Immunoglobulins"/>
    <property type="match status" value="1"/>
</dbReference>
<evidence type="ECO:0000256" key="1">
    <source>
        <dbReference type="SAM" id="SignalP"/>
    </source>
</evidence>
<dbReference type="EMBL" id="BMGY01000008">
    <property type="protein sequence ID" value="GGH83029.1"/>
    <property type="molecule type" value="Genomic_DNA"/>
</dbReference>
<dbReference type="InterPro" id="IPR013783">
    <property type="entry name" value="Ig-like_fold"/>
</dbReference>
<proteinExistence type="predicted"/>
<feature type="domain" description="Secretion system C-terminal sorting" evidence="2">
    <location>
        <begin position="109"/>
        <end position="176"/>
    </location>
</feature>
<dbReference type="Pfam" id="PF18962">
    <property type="entry name" value="Por_Secre_tail"/>
    <property type="match status" value="1"/>
</dbReference>
<evidence type="ECO:0000313" key="4">
    <source>
        <dbReference type="Proteomes" id="UP000637774"/>
    </source>
</evidence>
<dbReference type="NCBIfam" id="TIGR04183">
    <property type="entry name" value="Por_Secre_tail"/>
    <property type="match status" value="1"/>
</dbReference>
<accession>A0ABQ2A1G7</accession>
<name>A0ABQ2A1G7_9BACT</name>
<dbReference type="InterPro" id="IPR013784">
    <property type="entry name" value="Carb-bd-like_fold"/>
</dbReference>
<comment type="caution">
    <text evidence="3">The sequence shown here is derived from an EMBL/GenBank/DDBJ whole genome shotgun (WGS) entry which is preliminary data.</text>
</comment>
<sequence length="180" mass="19482">MRKLFSFLLALLAFTAQAQVTFKITAVPANTPANATIYLAGSFNNWNPGSAAHALTYDATDRSYQITLPAGQHAEWFWRREFPAGYSWLYAPATTSAARSAQRLAVSFYPNPTARELRVTLPATVAGEAQLEISDVAGRAVLRTRVRNGQTVDVSRLPAGLYLSRLSAGGAVGVSKFSKE</sequence>
<dbReference type="Proteomes" id="UP000637774">
    <property type="component" value="Unassembled WGS sequence"/>
</dbReference>
<reference evidence="4" key="1">
    <citation type="journal article" date="2019" name="Int. J. Syst. Evol. Microbiol.">
        <title>The Global Catalogue of Microorganisms (GCM) 10K type strain sequencing project: providing services to taxonomists for standard genome sequencing and annotation.</title>
        <authorList>
            <consortium name="The Broad Institute Genomics Platform"/>
            <consortium name="The Broad Institute Genome Sequencing Center for Infectious Disease"/>
            <person name="Wu L."/>
            <person name="Ma J."/>
        </authorList>
    </citation>
    <scope>NUCLEOTIDE SEQUENCE [LARGE SCALE GENOMIC DNA]</scope>
    <source>
        <strain evidence="4">CGMCC 1.14966</strain>
    </source>
</reference>
<organism evidence="3 4">
    <name type="scientific">Hymenobacter frigidus</name>
    <dbReference type="NCBI Taxonomy" id="1524095"/>
    <lineage>
        <taxon>Bacteria</taxon>
        <taxon>Pseudomonadati</taxon>
        <taxon>Bacteroidota</taxon>
        <taxon>Cytophagia</taxon>
        <taxon>Cytophagales</taxon>
        <taxon>Hymenobacteraceae</taxon>
        <taxon>Hymenobacter</taxon>
    </lineage>
</organism>
<dbReference type="SUPFAM" id="SSF49452">
    <property type="entry name" value="Starch-binding domain-like"/>
    <property type="match status" value="1"/>
</dbReference>